<name>A0A225W3L3_9STRA</name>
<accession>A0A225W3L3</accession>
<evidence type="ECO:0000313" key="3">
    <source>
        <dbReference type="Proteomes" id="UP000198211"/>
    </source>
</evidence>
<sequence length="249" mass="28960">MGGVTGPTTIDLLDVDHLEGDQNEEWARQIRELSAKEETNSTPRIEITTHLPLGNVKAFSGYRNRSEKPIQWLRQGLALISTITTQDPPHVETLEGRYYSFKFNQPAKARYYSAKHEDKEHVCACLNWLNGYARNAGVQFENGGREAKDHVDHFLDTCDDRGLEGRLCHVRVRAIHDLEDMINDILKRRDRKTKRDPSVRRSSCQDGSRRRDSSRNEDSRSNYRLDNHYRYDRCRDKSPYRPRITLSDA</sequence>
<dbReference type="EMBL" id="NBNE01002081">
    <property type="protein sequence ID" value="OWZ11597.1"/>
    <property type="molecule type" value="Genomic_DNA"/>
</dbReference>
<proteinExistence type="predicted"/>
<comment type="caution">
    <text evidence="2">The sequence shown here is derived from an EMBL/GenBank/DDBJ whole genome shotgun (WGS) entry which is preliminary data.</text>
</comment>
<gene>
    <name evidence="2" type="ORF">PHMEG_00015362</name>
</gene>
<protein>
    <submittedName>
        <fullName evidence="2">Uncharacterized protein</fullName>
    </submittedName>
</protein>
<dbReference type="Proteomes" id="UP000198211">
    <property type="component" value="Unassembled WGS sequence"/>
</dbReference>
<reference evidence="3" key="1">
    <citation type="submission" date="2017-03" db="EMBL/GenBank/DDBJ databases">
        <title>Phytopthora megakarya and P. palmivora, two closely related causual agents of cacao black pod achieved similar genome size and gene model numbers by different mechanisms.</title>
        <authorList>
            <person name="Ali S."/>
            <person name="Shao J."/>
            <person name="Larry D.J."/>
            <person name="Kronmiller B."/>
            <person name="Shen D."/>
            <person name="Strem M.D."/>
            <person name="Melnick R.L."/>
            <person name="Guiltinan M.J."/>
            <person name="Tyler B.M."/>
            <person name="Meinhardt L.W."/>
            <person name="Bailey B.A."/>
        </authorList>
    </citation>
    <scope>NUCLEOTIDE SEQUENCE [LARGE SCALE GENOMIC DNA]</scope>
    <source>
        <strain evidence="3">zdho120</strain>
    </source>
</reference>
<evidence type="ECO:0000256" key="1">
    <source>
        <dbReference type="SAM" id="MobiDB-lite"/>
    </source>
</evidence>
<keyword evidence="3" id="KW-1185">Reference proteome</keyword>
<dbReference type="AlphaFoldDB" id="A0A225W3L3"/>
<feature type="region of interest" description="Disordered" evidence="1">
    <location>
        <begin position="189"/>
        <end position="222"/>
    </location>
</feature>
<organism evidence="2 3">
    <name type="scientific">Phytophthora megakarya</name>
    <dbReference type="NCBI Taxonomy" id="4795"/>
    <lineage>
        <taxon>Eukaryota</taxon>
        <taxon>Sar</taxon>
        <taxon>Stramenopiles</taxon>
        <taxon>Oomycota</taxon>
        <taxon>Peronosporomycetes</taxon>
        <taxon>Peronosporales</taxon>
        <taxon>Peronosporaceae</taxon>
        <taxon>Phytophthora</taxon>
    </lineage>
</organism>
<dbReference type="OrthoDB" id="125496at2759"/>
<dbReference type="STRING" id="4795.A0A225W3L3"/>
<evidence type="ECO:0000313" key="2">
    <source>
        <dbReference type="EMBL" id="OWZ11597.1"/>
    </source>
</evidence>
<feature type="compositionally biased region" description="Basic and acidic residues" evidence="1">
    <location>
        <begin position="207"/>
        <end position="222"/>
    </location>
</feature>